<evidence type="ECO:0000313" key="3">
    <source>
        <dbReference type="Proteomes" id="UP001180020"/>
    </source>
</evidence>
<name>A0AAV9C4L9_ACOCL</name>
<evidence type="ECO:0000259" key="1">
    <source>
        <dbReference type="Pfam" id="PF13456"/>
    </source>
</evidence>
<dbReference type="Proteomes" id="UP001180020">
    <property type="component" value="Unassembled WGS sequence"/>
</dbReference>
<reference evidence="2" key="2">
    <citation type="submission" date="2023-06" db="EMBL/GenBank/DDBJ databases">
        <authorList>
            <person name="Ma L."/>
            <person name="Liu K.-W."/>
            <person name="Li Z."/>
            <person name="Hsiao Y.-Y."/>
            <person name="Qi Y."/>
            <person name="Fu T."/>
            <person name="Tang G."/>
            <person name="Zhang D."/>
            <person name="Sun W.-H."/>
            <person name="Liu D.-K."/>
            <person name="Li Y."/>
            <person name="Chen G.-Z."/>
            <person name="Liu X.-D."/>
            <person name="Liao X.-Y."/>
            <person name="Jiang Y.-T."/>
            <person name="Yu X."/>
            <person name="Hao Y."/>
            <person name="Huang J."/>
            <person name="Zhao X.-W."/>
            <person name="Ke S."/>
            <person name="Chen Y.-Y."/>
            <person name="Wu W.-L."/>
            <person name="Hsu J.-L."/>
            <person name="Lin Y.-F."/>
            <person name="Huang M.-D."/>
            <person name="Li C.-Y."/>
            <person name="Huang L."/>
            <person name="Wang Z.-W."/>
            <person name="Zhao X."/>
            <person name="Zhong W.-Y."/>
            <person name="Peng D.-H."/>
            <person name="Ahmad S."/>
            <person name="Lan S."/>
            <person name="Zhang J.-S."/>
            <person name="Tsai W.-C."/>
            <person name="Van De Peer Y."/>
            <person name="Liu Z.-J."/>
        </authorList>
    </citation>
    <scope>NUCLEOTIDE SEQUENCE</scope>
    <source>
        <strain evidence="2">CP</strain>
        <tissue evidence="2">Leaves</tissue>
    </source>
</reference>
<organism evidence="2 3">
    <name type="scientific">Acorus calamus</name>
    <name type="common">Sweet flag</name>
    <dbReference type="NCBI Taxonomy" id="4465"/>
    <lineage>
        <taxon>Eukaryota</taxon>
        <taxon>Viridiplantae</taxon>
        <taxon>Streptophyta</taxon>
        <taxon>Embryophyta</taxon>
        <taxon>Tracheophyta</taxon>
        <taxon>Spermatophyta</taxon>
        <taxon>Magnoliopsida</taxon>
        <taxon>Liliopsida</taxon>
        <taxon>Acoraceae</taxon>
        <taxon>Acorus</taxon>
    </lineage>
</organism>
<sequence length="269" mass="29764">MASELIKPFSEEEVERVVRHLPSNKSPGPDGFPVEFYKKIWPTLKDDIMRALIYFQQEAELPISWGSTHVILVPKVQNPEFIKDYRPISSSDTCKGIYEALNQEVFNRIPPLHLQKDLDFTPMELTVLHPQVSSNTTFIITDGSVDPSSRGAGAAFVIVQDTPRCVIAAGYSSWPWANAARAETAAIWMAVRKARSLGLKGLCICSDAEAILRLLQIANPGPYPIQGFVDQIHLCNVPGDPIVLCKVSKEAVRAPEVLAKIARKMQSKG</sequence>
<feature type="domain" description="RNase H type-1" evidence="1">
    <location>
        <begin position="141"/>
        <end position="232"/>
    </location>
</feature>
<dbReference type="InterPro" id="IPR036397">
    <property type="entry name" value="RNaseH_sf"/>
</dbReference>
<protein>
    <recommendedName>
        <fullName evidence="1">RNase H type-1 domain-containing protein</fullName>
    </recommendedName>
</protein>
<dbReference type="Pfam" id="PF13456">
    <property type="entry name" value="RVT_3"/>
    <property type="match status" value="1"/>
</dbReference>
<comment type="caution">
    <text evidence="2">The sequence shown here is derived from an EMBL/GenBank/DDBJ whole genome shotgun (WGS) entry which is preliminary data.</text>
</comment>
<dbReference type="AlphaFoldDB" id="A0AAV9C4L9"/>
<dbReference type="PANTHER" id="PTHR31635:SF196">
    <property type="entry name" value="REVERSE TRANSCRIPTASE DOMAIN-CONTAINING PROTEIN-RELATED"/>
    <property type="match status" value="1"/>
</dbReference>
<dbReference type="SUPFAM" id="SSF53098">
    <property type="entry name" value="Ribonuclease H-like"/>
    <property type="match status" value="1"/>
</dbReference>
<reference evidence="2" key="1">
    <citation type="journal article" date="2023" name="Nat. Commun.">
        <title>Diploid and tetraploid genomes of Acorus and the evolution of monocots.</title>
        <authorList>
            <person name="Ma L."/>
            <person name="Liu K.W."/>
            <person name="Li Z."/>
            <person name="Hsiao Y.Y."/>
            <person name="Qi Y."/>
            <person name="Fu T."/>
            <person name="Tang G.D."/>
            <person name="Zhang D."/>
            <person name="Sun W.H."/>
            <person name="Liu D.K."/>
            <person name="Li Y."/>
            <person name="Chen G.Z."/>
            <person name="Liu X.D."/>
            <person name="Liao X.Y."/>
            <person name="Jiang Y.T."/>
            <person name="Yu X."/>
            <person name="Hao Y."/>
            <person name="Huang J."/>
            <person name="Zhao X.W."/>
            <person name="Ke S."/>
            <person name="Chen Y.Y."/>
            <person name="Wu W.L."/>
            <person name="Hsu J.L."/>
            <person name="Lin Y.F."/>
            <person name="Huang M.D."/>
            <person name="Li C.Y."/>
            <person name="Huang L."/>
            <person name="Wang Z.W."/>
            <person name="Zhao X."/>
            <person name="Zhong W.Y."/>
            <person name="Peng D.H."/>
            <person name="Ahmad S."/>
            <person name="Lan S."/>
            <person name="Zhang J.S."/>
            <person name="Tsai W.C."/>
            <person name="Van de Peer Y."/>
            <person name="Liu Z.J."/>
        </authorList>
    </citation>
    <scope>NUCLEOTIDE SEQUENCE</scope>
    <source>
        <strain evidence="2">CP</strain>
    </source>
</reference>
<keyword evidence="3" id="KW-1185">Reference proteome</keyword>
<dbReference type="GO" id="GO:0003676">
    <property type="term" value="F:nucleic acid binding"/>
    <property type="evidence" value="ECO:0007669"/>
    <property type="project" value="InterPro"/>
</dbReference>
<dbReference type="PANTHER" id="PTHR31635">
    <property type="entry name" value="REVERSE TRANSCRIPTASE DOMAIN-CONTAINING PROTEIN-RELATED"/>
    <property type="match status" value="1"/>
</dbReference>
<gene>
    <name evidence="2" type="ORF">QJS10_CPB21g00718</name>
</gene>
<dbReference type="Gene3D" id="3.30.420.10">
    <property type="entry name" value="Ribonuclease H-like superfamily/Ribonuclease H"/>
    <property type="match status" value="1"/>
</dbReference>
<accession>A0AAV9C4L9</accession>
<dbReference type="InterPro" id="IPR002156">
    <property type="entry name" value="RNaseH_domain"/>
</dbReference>
<evidence type="ECO:0000313" key="2">
    <source>
        <dbReference type="EMBL" id="KAK1284023.1"/>
    </source>
</evidence>
<dbReference type="GO" id="GO:0004523">
    <property type="term" value="F:RNA-DNA hybrid ribonuclease activity"/>
    <property type="evidence" value="ECO:0007669"/>
    <property type="project" value="InterPro"/>
</dbReference>
<dbReference type="EMBL" id="JAUJYO010000021">
    <property type="protein sequence ID" value="KAK1284023.1"/>
    <property type="molecule type" value="Genomic_DNA"/>
</dbReference>
<proteinExistence type="predicted"/>
<dbReference type="InterPro" id="IPR012337">
    <property type="entry name" value="RNaseH-like_sf"/>
</dbReference>